<evidence type="ECO:0000313" key="1">
    <source>
        <dbReference type="EMBL" id="ATA55357.1"/>
    </source>
</evidence>
<protein>
    <recommendedName>
        <fullName evidence="3">Helix-turn-helix domain-containing protein</fullName>
    </recommendedName>
</protein>
<dbReference type="InterPro" id="IPR036390">
    <property type="entry name" value="WH_DNA-bd_sf"/>
</dbReference>
<reference evidence="1 2" key="1">
    <citation type="submission" date="2017-09" db="EMBL/GenBank/DDBJ databases">
        <title>The diverse metabolic capabilities of V. boronicumulans make it an excellent choice for continued studies on novel biodegradation.</title>
        <authorList>
            <person name="Sun S."/>
        </authorList>
    </citation>
    <scope>NUCLEOTIDE SEQUENCE [LARGE SCALE GENOMIC DNA]</scope>
    <source>
        <strain evidence="1 2">J1</strain>
    </source>
</reference>
<organism evidence="1 2">
    <name type="scientific">Variovorax boronicumulans</name>
    <dbReference type="NCBI Taxonomy" id="436515"/>
    <lineage>
        <taxon>Bacteria</taxon>
        <taxon>Pseudomonadati</taxon>
        <taxon>Pseudomonadota</taxon>
        <taxon>Betaproteobacteria</taxon>
        <taxon>Burkholderiales</taxon>
        <taxon>Comamonadaceae</taxon>
        <taxon>Variovorax</taxon>
    </lineage>
</organism>
<dbReference type="EMBL" id="CP023284">
    <property type="protein sequence ID" value="ATA55357.1"/>
    <property type="molecule type" value="Genomic_DNA"/>
</dbReference>
<evidence type="ECO:0000313" key="2">
    <source>
        <dbReference type="Proteomes" id="UP000217154"/>
    </source>
</evidence>
<dbReference type="Pfam" id="PF13730">
    <property type="entry name" value="HTH_36"/>
    <property type="match status" value="1"/>
</dbReference>
<accession>A0A250DLV8</accession>
<dbReference type="Gene3D" id="1.10.10.10">
    <property type="entry name" value="Winged helix-like DNA-binding domain superfamily/Winged helix DNA-binding domain"/>
    <property type="match status" value="1"/>
</dbReference>
<dbReference type="InterPro" id="IPR036388">
    <property type="entry name" value="WH-like_DNA-bd_sf"/>
</dbReference>
<proteinExistence type="predicted"/>
<dbReference type="KEGG" id="vbo:CKY39_20640"/>
<dbReference type="AlphaFoldDB" id="A0A250DLV8"/>
<dbReference type="RefSeq" id="WP_095745730.1">
    <property type="nucleotide sequence ID" value="NZ_CP023284.1"/>
</dbReference>
<gene>
    <name evidence="1" type="ORF">CKY39_20640</name>
</gene>
<name>A0A250DLV8_9BURK</name>
<dbReference type="Proteomes" id="UP000217154">
    <property type="component" value="Chromosome"/>
</dbReference>
<sequence length="97" mass="10480">MSVKLLTMVLGRYTGSAGERLLAVALADYARDDGSQIAPSIDALCQKTGQSRSTVHRQLARMLKAGWLMRVDRKAGPGYFVVYRINPAWIAGGRAGA</sequence>
<dbReference type="SUPFAM" id="SSF46785">
    <property type="entry name" value="Winged helix' DNA-binding domain"/>
    <property type="match status" value="1"/>
</dbReference>
<evidence type="ECO:0008006" key="3">
    <source>
        <dbReference type="Google" id="ProtNLM"/>
    </source>
</evidence>